<dbReference type="GO" id="GO:0004372">
    <property type="term" value="F:glycine hydroxymethyltransferase activity"/>
    <property type="evidence" value="ECO:0007669"/>
    <property type="project" value="TreeGrafter"/>
</dbReference>
<accession>A0A0M3IJP5</accession>
<reference evidence="6" key="1">
    <citation type="submission" date="2016-05" db="UniProtKB">
        <authorList>
            <consortium name="WormBaseParasite"/>
        </authorList>
    </citation>
    <scope>IDENTIFICATION</scope>
</reference>
<dbReference type="InterPro" id="IPR049943">
    <property type="entry name" value="Ser_HO-MeTrfase-like"/>
</dbReference>
<dbReference type="GO" id="GO:0019264">
    <property type="term" value="P:glycine biosynthetic process from serine"/>
    <property type="evidence" value="ECO:0007669"/>
    <property type="project" value="TreeGrafter"/>
</dbReference>
<comment type="cofactor">
    <cofactor evidence="1">
        <name>pyridoxal 5'-phosphate</name>
        <dbReference type="ChEBI" id="CHEBI:597326"/>
    </cofactor>
</comment>
<dbReference type="InterPro" id="IPR015424">
    <property type="entry name" value="PyrdxlP-dep_Trfase"/>
</dbReference>
<dbReference type="WBParaSite" id="ALUE_0001889301-mRNA-1">
    <property type="protein sequence ID" value="ALUE_0001889301-mRNA-1"/>
    <property type="gene ID" value="ALUE_0001889301"/>
</dbReference>
<dbReference type="PANTHER" id="PTHR11680">
    <property type="entry name" value="SERINE HYDROXYMETHYLTRANSFERASE"/>
    <property type="match status" value="1"/>
</dbReference>
<evidence type="ECO:0000313" key="5">
    <source>
        <dbReference type="Proteomes" id="UP000036681"/>
    </source>
</evidence>
<keyword evidence="2" id="KW-0663">Pyridoxal phosphate</keyword>
<dbReference type="GO" id="GO:0046653">
    <property type="term" value="P:tetrahydrofolate metabolic process"/>
    <property type="evidence" value="ECO:0007669"/>
    <property type="project" value="TreeGrafter"/>
</dbReference>
<dbReference type="AlphaFoldDB" id="A0A0M3IJP5"/>
<evidence type="ECO:0000256" key="1">
    <source>
        <dbReference type="ARBA" id="ARBA00001933"/>
    </source>
</evidence>
<dbReference type="PANTHER" id="PTHR11680:SF59">
    <property type="entry name" value="SERINE HYDROXYMETHYLTRANSFERASE, CYTOSOLIC"/>
    <property type="match status" value="1"/>
</dbReference>
<dbReference type="GO" id="GO:0005739">
    <property type="term" value="C:mitochondrion"/>
    <property type="evidence" value="ECO:0007669"/>
    <property type="project" value="TreeGrafter"/>
</dbReference>
<keyword evidence="3" id="KW-0175">Coiled coil</keyword>
<evidence type="ECO:0000313" key="6">
    <source>
        <dbReference type="WBParaSite" id="ALUE_0001889301-mRNA-1"/>
    </source>
</evidence>
<protein>
    <submittedName>
        <fullName evidence="6">SHMT domain-containing protein</fullName>
    </submittedName>
</protein>
<evidence type="ECO:0000259" key="4">
    <source>
        <dbReference type="Pfam" id="PF00464"/>
    </source>
</evidence>
<evidence type="ECO:0000256" key="3">
    <source>
        <dbReference type="SAM" id="Coils"/>
    </source>
</evidence>
<keyword evidence="5" id="KW-1185">Reference proteome</keyword>
<dbReference type="GO" id="GO:0030170">
    <property type="term" value="F:pyridoxal phosphate binding"/>
    <property type="evidence" value="ECO:0007669"/>
    <property type="project" value="TreeGrafter"/>
</dbReference>
<dbReference type="Gene3D" id="3.90.1150.10">
    <property type="entry name" value="Aspartate Aminotransferase, domain 1"/>
    <property type="match status" value="1"/>
</dbReference>
<sequence length="153" mass="17142">MVFEKFASIREYFSLFCDQSALKPGGIRLGTPALTSRGFKEPDFVLVADFIHEGIEILLKYKSEAGKTLKDLKAFTAENENFKADIRKLAAKVEELSSRIEILLKYKSEAGKTLKDLKAFTAENENFKADISKLAAKVEELSSRFDIPGNDII</sequence>
<dbReference type="Proteomes" id="UP000036681">
    <property type="component" value="Unplaced"/>
</dbReference>
<dbReference type="InterPro" id="IPR015422">
    <property type="entry name" value="PyrdxlP-dep_Trfase_small"/>
</dbReference>
<feature type="domain" description="Serine hydroxymethyltransferase-like" evidence="4">
    <location>
        <begin position="17"/>
        <end position="51"/>
    </location>
</feature>
<dbReference type="Pfam" id="PF00464">
    <property type="entry name" value="SHMT"/>
    <property type="match status" value="1"/>
</dbReference>
<dbReference type="InterPro" id="IPR039429">
    <property type="entry name" value="SHMT-like_dom"/>
</dbReference>
<organism evidence="5 6">
    <name type="scientific">Ascaris lumbricoides</name>
    <name type="common">Giant roundworm</name>
    <dbReference type="NCBI Taxonomy" id="6252"/>
    <lineage>
        <taxon>Eukaryota</taxon>
        <taxon>Metazoa</taxon>
        <taxon>Ecdysozoa</taxon>
        <taxon>Nematoda</taxon>
        <taxon>Chromadorea</taxon>
        <taxon>Rhabditida</taxon>
        <taxon>Spirurina</taxon>
        <taxon>Ascaridomorpha</taxon>
        <taxon>Ascaridoidea</taxon>
        <taxon>Ascarididae</taxon>
        <taxon>Ascaris</taxon>
    </lineage>
</organism>
<name>A0A0M3IJP5_ASCLU</name>
<dbReference type="GO" id="GO:0005634">
    <property type="term" value="C:nucleus"/>
    <property type="evidence" value="ECO:0007669"/>
    <property type="project" value="TreeGrafter"/>
</dbReference>
<proteinExistence type="predicted"/>
<evidence type="ECO:0000256" key="2">
    <source>
        <dbReference type="ARBA" id="ARBA00022898"/>
    </source>
</evidence>
<feature type="coiled-coil region" evidence="3">
    <location>
        <begin position="72"/>
        <end position="144"/>
    </location>
</feature>
<dbReference type="SUPFAM" id="SSF53383">
    <property type="entry name" value="PLP-dependent transferases"/>
    <property type="match status" value="1"/>
</dbReference>